<gene>
    <name evidence="1" type="ORF">SeLEV6574_g05600</name>
</gene>
<evidence type="ECO:0000313" key="1">
    <source>
        <dbReference type="EMBL" id="TPX42453.1"/>
    </source>
</evidence>
<protein>
    <recommendedName>
        <fullName evidence="3">BTB domain-containing protein</fullName>
    </recommendedName>
</protein>
<reference evidence="1 2" key="1">
    <citation type="journal article" date="2019" name="Sci. Rep.">
        <title>Comparative genomics of chytrid fungi reveal insights into the obligate biotrophic and pathogenic lifestyle of Synchytrium endobioticum.</title>
        <authorList>
            <person name="van de Vossenberg B.T.L.H."/>
            <person name="Warris S."/>
            <person name="Nguyen H.D.T."/>
            <person name="van Gent-Pelzer M.P.E."/>
            <person name="Joly D.L."/>
            <person name="van de Geest H.C."/>
            <person name="Bonants P.J.M."/>
            <person name="Smith D.S."/>
            <person name="Levesque C.A."/>
            <person name="van der Lee T.A.J."/>
        </authorList>
    </citation>
    <scope>NUCLEOTIDE SEQUENCE [LARGE SCALE GENOMIC DNA]</scope>
    <source>
        <strain evidence="1 2">LEV6574</strain>
    </source>
</reference>
<dbReference type="OrthoDB" id="5353557at2759"/>
<dbReference type="EMBL" id="QEAM01000271">
    <property type="protein sequence ID" value="TPX42453.1"/>
    <property type="molecule type" value="Genomic_DNA"/>
</dbReference>
<organism evidence="1 2">
    <name type="scientific">Synchytrium endobioticum</name>
    <dbReference type="NCBI Taxonomy" id="286115"/>
    <lineage>
        <taxon>Eukaryota</taxon>
        <taxon>Fungi</taxon>
        <taxon>Fungi incertae sedis</taxon>
        <taxon>Chytridiomycota</taxon>
        <taxon>Chytridiomycota incertae sedis</taxon>
        <taxon>Chytridiomycetes</taxon>
        <taxon>Synchytriales</taxon>
        <taxon>Synchytriaceae</taxon>
        <taxon>Synchytrium</taxon>
    </lineage>
</organism>
<evidence type="ECO:0008006" key="3">
    <source>
        <dbReference type="Google" id="ProtNLM"/>
    </source>
</evidence>
<evidence type="ECO:0000313" key="2">
    <source>
        <dbReference type="Proteomes" id="UP000320475"/>
    </source>
</evidence>
<dbReference type="Gene3D" id="3.30.710.10">
    <property type="entry name" value="Potassium Channel Kv1.1, Chain A"/>
    <property type="match status" value="1"/>
</dbReference>
<dbReference type="AlphaFoldDB" id="A0A507CTH0"/>
<accession>A0A507CTH0</accession>
<comment type="caution">
    <text evidence="1">The sequence shown here is derived from an EMBL/GenBank/DDBJ whole genome shotgun (WGS) entry which is preliminary data.</text>
</comment>
<sequence length="275" mass="30641">MMMKPEVDAGRRRHAVVAIEWIALTRFQNFDLTQCDARDLMRFGFERDLKLVCWVIQNSKAVKEVDIGDACGVSTRDDSVLLLTPDDKSHDHTGLVVSRSQTAQISSVLNTMLTDTRWREGGSRHVSIYQVSLQDMKNLMSWTQSSTRIQDASSVVRPPLDAILGLLTTADRFLVEELKQACINHLHYRLLQAGSGNIDFTTLSSTFLKIFNAVHDRISVTDEVKTLLIACCRGIFASLSGLVDQDLASVYDYLGGRDMAIRFVVERPGGFGVVG</sequence>
<proteinExistence type="predicted"/>
<name>A0A507CTH0_9FUNG</name>
<dbReference type="Proteomes" id="UP000320475">
    <property type="component" value="Unassembled WGS sequence"/>
</dbReference>
<dbReference type="InterPro" id="IPR011333">
    <property type="entry name" value="SKP1/BTB/POZ_sf"/>
</dbReference>